<dbReference type="PaxDb" id="2903-EOD17413"/>
<keyword evidence="3" id="KW-1185">Reference proteome</keyword>
<dbReference type="eggNOG" id="ENOG502SRB1">
    <property type="taxonomic scope" value="Eukaryota"/>
</dbReference>
<reference evidence="3" key="1">
    <citation type="journal article" date="2013" name="Nature">
        <title>Pan genome of the phytoplankton Emiliania underpins its global distribution.</title>
        <authorList>
            <person name="Read B.A."/>
            <person name="Kegel J."/>
            <person name="Klute M.J."/>
            <person name="Kuo A."/>
            <person name="Lefebvre S.C."/>
            <person name="Maumus F."/>
            <person name="Mayer C."/>
            <person name="Miller J."/>
            <person name="Monier A."/>
            <person name="Salamov A."/>
            <person name="Young J."/>
            <person name="Aguilar M."/>
            <person name="Claverie J.M."/>
            <person name="Frickenhaus S."/>
            <person name="Gonzalez K."/>
            <person name="Herman E.K."/>
            <person name="Lin Y.C."/>
            <person name="Napier J."/>
            <person name="Ogata H."/>
            <person name="Sarno A.F."/>
            <person name="Shmutz J."/>
            <person name="Schroeder D."/>
            <person name="de Vargas C."/>
            <person name="Verret F."/>
            <person name="von Dassow P."/>
            <person name="Valentin K."/>
            <person name="Van de Peer Y."/>
            <person name="Wheeler G."/>
            <person name="Dacks J.B."/>
            <person name="Delwiche C.F."/>
            <person name="Dyhrman S.T."/>
            <person name="Glockner G."/>
            <person name="John U."/>
            <person name="Richards T."/>
            <person name="Worden A.Z."/>
            <person name="Zhang X."/>
            <person name="Grigoriev I.V."/>
            <person name="Allen A.E."/>
            <person name="Bidle K."/>
            <person name="Borodovsky M."/>
            <person name="Bowler C."/>
            <person name="Brownlee C."/>
            <person name="Cock J.M."/>
            <person name="Elias M."/>
            <person name="Gladyshev V.N."/>
            <person name="Groth M."/>
            <person name="Guda C."/>
            <person name="Hadaegh A."/>
            <person name="Iglesias-Rodriguez M.D."/>
            <person name="Jenkins J."/>
            <person name="Jones B.M."/>
            <person name="Lawson T."/>
            <person name="Leese F."/>
            <person name="Lindquist E."/>
            <person name="Lobanov A."/>
            <person name="Lomsadze A."/>
            <person name="Malik S.B."/>
            <person name="Marsh M.E."/>
            <person name="Mackinder L."/>
            <person name="Mock T."/>
            <person name="Mueller-Roeber B."/>
            <person name="Pagarete A."/>
            <person name="Parker M."/>
            <person name="Probert I."/>
            <person name="Quesneville H."/>
            <person name="Raines C."/>
            <person name="Rensing S.A."/>
            <person name="Riano-Pachon D.M."/>
            <person name="Richier S."/>
            <person name="Rokitta S."/>
            <person name="Shiraiwa Y."/>
            <person name="Soanes D.M."/>
            <person name="van der Giezen M."/>
            <person name="Wahlund T.M."/>
            <person name="Williams B."/>
            <person name="Wilson W."/>
            <person name="Wolfe G."/>
            <person name="Wurch L.L."/>
        </authorList>
    </citation>
    <scope>NUCLEOTIDE SEQUENCE</scope>
</reference>
<dbReference type="EnsemblProtists" id="EOD29479">
    <property type="protein sequence ID" value="EOD29479"/>
    <property type="gene ID" value="EMIHUDRAFT_233998"/>
</dbReference>
<dbReference type="HOGENOM" id="CLU_1707571_0_0_1"/>
<dbReference type="RefSeq" id="XP_005781908.1">
    <property type="nucleotide sequence ID" value="XM_005781851.1"/>
</dbReference>
<accession>A0A0D3K144</accession>
<evidence type="ECO:0000313" key="2">
    <source>
        <dbReference type="EnsemblProtists" id="EOD29479"/>
    </source>
</evidence>
<keyword evidence="1" id="KW-0472">Membrane</keyword>
<evidence type="ECO:0000313" key="3">
    <source>
        <dbReference type="Proteomes" id="UP000013827"/>
    </source>
</evidence>
<proteinExistence type="predicted"/>
<dbReference type="OMA" id="LLAMWAI"/>
<dbReference type="KEGG" id="ehx:EMIHUDRAFT_210102"/>
<dbReference type="GeneID" id="17274752"/>
<reference evidence="2" key="2">
    <citation type="submission" date="2024-10" db="UniProtKB">
        <authorList>
            <consortium name="EnsemblProtists"/>
        </authorList>
    </citation>
    <scope>IDENTIFICATION</scope>
</reference>
<sequence>MLDAHNGLFAATFPAPTLVQMFLVVHCLWTGVMGVLCTWDPSFSPITENGVFKRDGSKDKILHPNVRGAWSVRGGSMFLTTAGALHFGTRETYLVAMAAACWREAYDCIELLRCTKRGHVIVLRVWRSPFGPQPPLVVFLLLNLLAMWAILTAD</sequence>
<protein>
    <submittedName>
        <fullName evidence="2">Uncharacterized protein</fullName>
    </submittedName>
</protein>
<feature type="transmembrane region" description="Helical" evidence="1">
    <location>
        <begin position="136"/>
        <end position="153"/>
    </location>
</feature>
<evidence type="ECO:0000256" key="1">
    <source>
        <dbReference type="SAM" id="Phobius"/>
    </source>
</evidence>
<name>A0A0D3K144_EMIH1</name>
<dbReference type="Proteomes" id="UP000013827">
    <property type="component" value="Unassembled WGS sequence"/>
</dbReference>
<dbReference type="KEGG" id="ehx:EMIHUDRAFT_233998"/>
<dbReference type="RefSeq" id="XP_005769842.1">
    <property type="nucleotide sequence ID" value="XM_005769785.1"/>
</dbReference>
<dbReference type="EnsemblProtists" id="EOD17413">
    <property type="protein sequence ID" value="EOD17413"/>
    <property type="gene ID" value="EMIHUDRAFT_210102"/>
</dbReference>
<keyword evidence="1" id="KW-1133">Transmembrane helix</keyword>
<dbReference type="AlphaFoldDB" id="A0A0D3K144"/>
<dbReference type="GeneID" id="17263563"/>
<keyword evidence="1" id="KW-0812">Transmembrane</keyword>
<organism evidence="2 3">
    <name type="scientific">Emiliania huxleyi (strain CCMP1516)</name>
    <dbReference type="NCBI Taxonomy" id="280463"/>
    <lineage>
        <taxon>Eukaryota</taxon>
        <taxon>Haptista</taxon>
        <taxon>Haptophyta</taxon>
        <taxon>Prymnesiophyceae</taxon>
        <taxon>Isochrysidales</taxon>
        <taxon>Noelaerhabdaceae</taxon>
        <taxon>Emiliania</taxon>
    </lineage>
</organism>